<gene>
    <name evidence="1" type="ORF">SDC9_136332</name>
</gene>
<sequence length="206" mass="20847">MPIDGRIGYVVPDYYKLLKQNPDFVKASDVAQSMLIKGQVGAVDGVAIIVVPSNRMAAGASFIITHPMACTSPIKLAEYKIHEDAPGVAGHLVEGLVYFDAFVLNNKCNAIAAHFGKLGTLTTSMEASTSGKGIVTVTGNANGGTLVYKTGASQATATLGADVSGWTTLPADGEISATSGHKLAVAVNIGGKAVAASSAITVAVGA</sequence>
<accession>A0A645DIA2</accession>
<comment type="caution">
    <text evidence="1">The sequence shown here is derived from an EMBL/GenBank/DDBJ whole genome shotgun (WGS) entry which is preliminary data.</text>
</comment>
<protein>
    <recommendedName>
        <fullName evidence="2">S-layer protein SbsC C-terminal domain-containing protein</fullName>
    </recommendedName>
</protein>
<dbReference type="AlphaFoldDB" id="A0A645DIA2"/>
<name>A0A645DIA2_9ZZZZ</name>
<proteinExistence type="predicted"/>
<dbReference type="EMBL" id="VSSQ01036686">
    <property type="protein sequence ID" value="MPM89224.1"/>
    <property type="molecule type" value="Genomic_DNA"/>
</dbReference>
<organism evidence="1">
    <name type="scientific">bioreactor metagenome</name>
    <dbReference type="NCBI Taxonomy" id="1076179"/>
    <lineage>
        <taxon>unclassified sequences</taxon>
        <taxon>metagenomes</taxon>
        <taxon>ecological metagenomes</taxon>
    </lineage>
</organism>
<evidence type="ECO:0008006" key="2">
    <source>
        <dbReference type="Google" id="ProtNLM"/>
    </source>
</evidence>
<reference evidence="1" key="1">
    <citation type="submission" date="2019-08" db="EMBL/GenBank/DDBJ databases">
        <authorList>
            <person name="Kucharzyk K."/>
            <person name="Murdoch R.W."/>
            <person name="Higgins S."/>
            <person name="Loffler F."/>
        </authorList>
    </citation>
    <scope>NUCLEOTIDE SEQUENCE</scope>
</reference>
<evidence type="ECO:0000313" key="1">
    <source>
        <dbReference type="EMBL" id="MPM89224.1"/>
    </source>
</evidence>